<feature type="domain" description="PHD-type" evidence="7">
    <location>
        <begin position="82"/>
        <end position="138"/>
    </location>
</feature>
<evidence type="ECO:0000259" key="7">
    <source>
        <dbReference type="PROSITE" id="PS50016"/>
    </source>
</evidence>
<feature type="compositionally biased region" description="Basic and acidic residues" evidence="5">
    <location>
        <begin position="19"/>
        <end position="38"/>
    </location>
</feature>
<feature type="transmembrane region" description="Helical" evidence="6">
    <location>
        <begin position="321"/>
        <end position="340"/>
    </location>
</feature>
<keyword evidence="10" id="KW-1185">Reference proteome</keyword>
<dbReference type="GO" id="GO:0005634">
    <property type="term" value="C:nucleus"/>
    <property type="evidence" value="ECO:0007669"/>
    <property type="project" value="TreeGrafter"/>
</dbReference>
<accession>A0A8H2VMX3</accession>
<sequence>MASNSTSWLTISSWPTSRRSTDNPFHDIHGDPFDDRHATPLQNIERGSTRRMSTQTQQRNEFHQSSVSSKESRILENIRNGNEICPICFEAVRFTPARYLWHCKDCYVITHYQCALSWAKANRTENNDAWRCPQCKKTKISKPDGSCWCGNGNPIYDHSTIPNACMDGICGSKSRCIHGNKSTCQKSCHPGPCEYPCGSCADDKFSEPPNMSTVWGRFKIRELDRGSVILNAISVVIVMGCISIFAVFHIKWHAQPYRYPHFKDEFEILEGLGLLFIGFFYLALSGCVLIHSLVAVLQFFTEVLNGTPEQTGVRFKPVRTVLGGALITCTFVGIYILPIVEIIGGPDIYWYYQMKDSCEGFNTRVKMGTRFVKSKYDLHSLNASIDDQTFYLAPVLAPEIDSNATYQYFHRFSGNTANMAHLTVDVDIDNGVWRWGSFDGPDERTKWWATSRKNDKQDLPIFDNITLTEHWNGTIKKNNGHLWLPGYDVVIQGIERARKYCEVEPFIRVFDTAQSSHAYLEELLVKEWDWSPEYDPNIIMRTASFGHGRQRLDMCIKEDFYLTEEGLEQELDGVSNPSIVPLAIVAAYRMRMSEKDMLDCSKKGRHSGYWKSSEE</sequence>
<proteinExistence type="predicted"/>
<dbReference type="GO" id="GO:0000981">
    <property type="term" value="F:DNA-binding transcription factor activity, RNA polymerase II-specific"/>
    <property type="evidence" value="ECO:0007669"/>
    <property type="project" value="TreeGrafter"/>
</dbReference>
<evidence type="ECO:0000256" key="5">
    <source>
        <dbReference type="SAM" id="MobiDB-lite"/>
    </source>
</evidence>
<dbReference type="PANTHER" id="PTHR12360:SF12">
    <property type="entry name" value="TRANSCRIPTIONAL REPRESSOR NF-X1"/>
    <property type="match status" value="1"/>
</dbReference>
<evidence type="ECO:0000256" key="2">
    <source>
        <dbReference type="ARBA" id="ARBA00022771"/>
    </source>
</evidence>
<dbReference type="InterPro" id="IPR001841">
    <property type="entry name" value="Znf_RING"/>
</dbReference>
<keyword evidence="6" id="KW-0472">Membrane</keyword>
<feature type="compositionally biased region" description="Polar residues" evidence="5">
    <location>
        <begin position="40"/>
        <end position="68"/>
    </location>
</feature>
<evidence type="ECO:0000259" key="8">
    <source>
        <dbReference type="PROSITE" id="PS50089"/>
    </source>
</evidence>
<dbReference type="PROSITE" id="PS50089">
    <property type="entry name" value="ZF_RING_2"/>
    <property type="match status" value="1"/>
</dbReference>
<protein>
    <submittedName>
        <fullName evidence="9">97db6718-4911-40bf-8f10-bb48f66e51f3</fullName>
    </submittedName>
</protein>
<gene>
    <name evidence="9" type="ORF">SCLTRI_LOCUS1006</name>
</gene>
<evidence type="ECO:0000256" key="1">
    <source>
        <dbReference type="ARBA" id="ARBA00022723"/>
    </source>
</evidence>
<dbReference type="Proteomes" id="UP000624404">
    <property type="component" value="Unassembled WGS sequence"/>
</dbReference>
<dbReference type="InterPro" id="IPR019787">
    <property type="entry name" value="Znf_PHD-finger"/>
</dbReference>
<feature type="region of interest" description="Disordered" evidence="5">
    <location>
        <begin position="16"/>
        <end position="68"/>
    </location>
</feature>
<name>A0A8H2VMX3_9HELO</name>
<dbReference type="AlphaFoldDB" id="A0A8H2VMX3"/>
<reference evidence="9" key="1">
    <citation type="submission" date="2020-10" db="EMBL/GenBank/DDBJ databases">
        <authorList>
            <person name="Kusch S."/>
        </authorList>
    </citation>
    <scope>NUCLEOTIDE SEQUENCE</scope>
    <source>
        <strain evidence="9">SwB9</strain>
    </source>
</reference>
<evidence type="ECO:0000313" key="10">
    <source>
        <dbReference type="Proteomes" id="UP000624404"/>
    </source>
</evidence>
<comment type="caution">
    <text evidence="9">The sequence shown here is derived from an EMBL/GenBank/DDBJ whole genome shotgun (WGS) entry which is preliminary data.</text>
</comment>
<dbReference type="PROSITE" id="PS50016">
    <property type="entry name" value="ZF_PHD_2"/>
    <property type="match status" value="1"/>
</dbReference>
<feature type="transmembrane region" description="Helical" evidence="6">
    <location>
        <begin position="272"/>
        <end position="300"/>
    </location>
</feature>
<dbReference type="GO" id="GO:0008270">
    <property type="term" value="F:zinc ion binding"/>
    <property type="evidence" value="ECO:0007669"/>
    <property type="project" value="UniProtKB-KW"/>
</dbReference>
<evidence type="ECO:0000256" key="4">
    <source>
        <dbReference type="PROSITE-ProRule" id="PRU00175"/>
    </source>
</evidence>
<dbReference type="EMBL" id="CAJHIA010000003">
    <property type="protein sequence ID" value="CAD6441217.1"/>
    <property type="molecule type" value="Genomic_DNA"/>
</dbReference>
<dbReference type="PANTHER" id="PTHR12360">
    <property type="entry name" value="NUCLEAR TRANSCRIPTION FACTOR, X-BOX BINDING 1 NFX1"/>
    <property type="match status" value="1"/>
</dbReference>
<dbReference type="OrthoDB" id="6512771at2759"/>
<dbReference type="GO" id="GO:0000977">
    <property type="term" value="F:RNA polymerase II transcription regulatory region sequence-specific DNA binding"/>
    <property type="evidence" value="ECO:0007669"/>
    <property type="project" value="TreeGrafter"/>
</dbReference>
<keyword evidence="3" id="KW-0862">Zinc</keyword>
<feature type="transmembrane region" description="Helical" evidence="6">
    <location>
        <begin position="228"/>
        <end position="252"/>
    </location>
</feature>
<evidence type="ECO:0000313" key="9">
    <source>
        <dbReference type="EMBL" id="CAD6441217.1"/>
    </source>
</evidence>
<keyword evidence="6" id="KW-1133">Transmembrane helix</keyword>
<keyword evidence="1" id="KW-0479">Metal-binding</keyword>
<dbReference type="InterPro" id="IPR034078">
    <property type="entry name" value="NFX1_fam"/>
</dbReference>
<keyword evidence="6" id="KW-0812">Transmembrane</keyword>
<evidence type="ECO:0000256" key="6">
    <source>
        <dbReference type="SAM" id="Phobius"/>
    </source>
</evidence>
<evidence type="ECO:0000256" key="3">
    <source>
        <dbReference type="ARBA" id="ARBA00022833"/>
    </source>
</evidence>
<keyword evidence="2 4" id="KW-0863">Zinc-finger</keyword>
<feature type="domain" description="RING-type" evidence="8">
    <location>
        <begin position="85"/>
        <end position="136"/>
    </location>
</feature>
<organism evidence="9 10">
    <name type="scientific">Sclerotinia trifoliorum</name>
    <dbReference type="NCBI Taxonomy" id="28548"/>
    <lineage>
        <taxon>Eukaryota</taxon>
        <taxon>Fungi</taxon>
        <taxon>Dikarya</taxon>
        <taxon>Ascomycota</taxon>
        <taxon>Pezizomycotina</taxon>
        <taxon>Leotiomycetes</taxon>
        <taxon>Helotiales</taxon>
        <taxon>Sclerotiniaceae</taxon>
        <taxon>Sclerotinia</taxon>
    </lineage>
</organism>